<name>A0AA44BDI1_9CLOT</name>
<sequence>MDQPLAGFHFGLGGTTMLKFIKNYLWPVFLVLFIIGSGFFIFGVYNSFQVVSGEVSEEPSEDATENEEEDFIEDPLDENDDEETTEVPGEDAEEIREDSSEGLNFISLGDSLARGTGDDEGLGFSGRVVENLRDSSDEPITYNNFAVDGFQSPQLLELFENPDLMEEIEKADIIFLSIGGNDLRRIQNLAVEEQERAYESLEEMYFETLEETFRLLRGENPEALVIFLGLYNLDYSEVNQDETEFLLRWNAAANQWISLEENAVFIPTYDLFQFQLETFLSFDGLHPNDEGYEAIAQRIIDVLPSFD</sequence>
<reference evidence="5 6" key="1">
    <citation type="submission" date="2019-04" db="EMBL/GenBank/DDBJ databases">
        <title>Isachenkonia alkalipeptolytica gen. nov. sp. nov. a new anaerobic, alkiliphilic organothrophic bacterium capable to reduce synthesized ferrihydrite isolated from a soda lake.</title>
        <authorList>
            <person name="Toshchakov S.V."/>
            <person name="Zavarzina D.G."/>
            <person name="Zhilina T.N."/>
            <person name="Kostrikina N.A."/>
            <person name="Kublanov I.V."/>
        </authorList>
    </citation>
    <scope>NUCLEOTIDE SEQUENCE [LARGE SCALE GENOMIC DNA]</scope>
    <source>
        <strain evidence="5 6">Z-1701</strain>
    </source>
</reference>
<dbReference type="GO" id="GO:0004622">
    <property type="term" value="F:phosphatidylcholine lysophospholipase activity"/>
    <property type="evidence" value="ECO:0007669"/>
    <property type="project" value="TreeGrafter"/>
</dbReference>
<evidence type="ECO:0000313" key="6">
    <source>
        <dbReference type="Proteomes" id="UP000449710"/>
    </source>
</evidence>
<keyword evidence="3" id="KW-0472">Membrane</keyword>
<feature type="compositionally biased region" description="Acidic residues" evidence="2">
    <location>
        <begin position="56"/>
        <end position="96"/>
    </location>
</feature>
<feature type="coiled-coil region" evidence="1">
    <location>
        <begin position="184"/>
        <end position="211"/>
    </location>
</feature>
<dbReference type="EMBL" id="SUMG01000001">
    <property type="protein sequence ID" value="NBG87150.1"/>
    <property type="molecule type" value="Genomic_DNA"/>
</dbReference>
<proteinExistence type="predicted"/>
<feature type="transmembrane region" description="Helical" evidence="3">
    <location>
        <begin position="24"/>
        <end position="45"/>
    </location>
</feature>
<dbReference type="PANTHER" id="PTHR30383:SF27">
    <property type="entry name" value="SPORE GERMINATION LIPASE LIPC"/>
    <property type="match status" value="1"/>
</dbReference>
<dbReference type="Pfam" id="PF13472">
    <property type="entry name" value="Lipase_GDSL_2"/>
    <property type="match status" value="1"/>
</dbReference>
<gene>
    <name evidence="5" type="ORF">ISALK_01415</name>
</gene>
<keyword evidence="6" id="KW-1185">Reference proteome</keyword>
<feature type="region of interest" description="Disordered" evidence="2">
    <location>
        <begin position="56"/>
        <end position="99"/>
    </location>
</feature>
<dbReference type="InterPro" id="IPR036514">
    <property type="entry name" value="SGNH_hydro_sf"/>
</dbReference>
<evidence type="ECO:0000256" key="2">
    <source>
        <dbReference type="SAM" id="MobiDB-lite"/>
    </source>
</evidence>
<evidence type="ECO:0000313" key="5">
    <source>
        <dbReference type="EMBL" id="NBG87150.1"/>
    </source>
</evidence>
<keyword evidence="3" id="KW-0812">Transmembrane</keyword>
<keyword evidence="1" id="KW-0175">Coiled coil</keyword>
<organism evidence="5 6">
    <name type="scientific">Isachenkonia alkalipeptolytica</name>
    <dbReference type="NCBI Taxonomy" id="2565777"/>
    <lineage>
        <taxon>Bacteria</taxon>
        <taxon>Bacillati</taxon>
        <taxon>Bacillota</taxon>
        <taxon>Clostridia</taxon>
        <taxon>Eubacteriales</taxon>
        <taxon>Clostridiaceae</taxon>
        <taxon>Isachenkonia</taxon>
    </lineage>
</organism>
<dbReference type="InterPro" id="IPR051532">
    <property type="entry name" value="Ester_Hydrolysis_Enzymes"/>
</dbReference>
<dbReference type="Proteomes" id="UP000449710">
    <property type="component" value="Unassembled WGS sequence"/>
</dbReference>
<dbReference type="AlphaFoldDB" id="A0AA44BDI1"/>
<keyword evidence="3" id="KW-1133">Transmembrane helix</keyword>
<dbReference type="SUPFAM" id="SSF52266">
    <property type="entry name" value="SGNH hydrolase"/>
    <property type="match status" value="1"/>
</dbReference>
<dbReference type="InterPro" id="IPR013830">
    <property type="entry name" value="SGNH_hydro"/>
</dbReference>
<feature type="domain" description="SGNH hydrolase-type esterase" evidence="4">
    <location>
        <begin position="108"/>
        <end position="294"/>
    </location>
</feature>
<evidence type="ECO:0000256" key="1">
    <source>
        <dbReference type="SAM" id="Coils"/>
    </source>
</evidence>
<dbReference type="Gene3D" id="3.40.50.1110">
    <property type="entry name" value="SGNH hydrolase"/>
    <property type="match status" value="1"/>
</dbReference>
<accession>A0AA44BDI1</accession>
<evidence type="ECO:0000256" key="3">
    <source>
        <dbReference type="SAM" id="Phobius"/>
    </source>
</evidence>
<comment type="caution">
    <text evidence="5">The sequence shown here is derived from an EMBL/GenBank/DDBJ whole genome shotgun (WGS) entry which is preliminary data.</text>
</comment>
<evidence type="ECO:0000259" key="4">
    <source>
        <dbReference type="Pfam" id="PF13472"/>
    </source>
</evidence>
<protein>
    <recommendedName>
        <fullName evidence="4">SGNH hydrolase-type esterase domain-containing protein</fullName>
    </recommendedName>
</protein>
<dbReference type="PANTHER" id="PTHR30383">
    <property type="entry name" value="THIOESTERASE 1/PROTEASE 1/LYSOPHOSPHOLIPASE L1"/>
    <property type="match status" value="1"/>
</dbReference>